<feature type="region of interest" description="Disordered" evidence="1">
    <location>
        <begin position="256"/>
        <end position="292"/>
    </location>
</feature>
<sequence>MTCPFSVELIKNLGEDAQGRQIQLQWHLPHSRLGPWSLATTARCHPAALVPVPVGLSSTTAQPASNSTTEALQNVPVEPLASNVTSRKAQKASLTSFPWKKNPPPRPSQPFKTIASPSAQMRNTFGDADQSVSNIAHNQRSNPLPQQMFKHVAMSSRTTMPHSSMDTAATMTAFHTCSAPPQRAPMKGAPARMPGDHTAMPAVPPLSSDPSIPRSTSLTHPSTFPIPYPNLPPDYAAENPSSMQAFDVPLSTHGSFHYGGPQQGGGAYPTPNGPVMASPSTSPDTLVGSPSPRNVTIRELAALARACLQSTVMGANPGTKPPFKGRRRAYCQINA</sequence>
<protein>
    <submittedName>
        <fullName evidence="2">Uncharacterized protein</fullName>
    </submittedName>
</protein>
<name>A0A0D7ASU7_9AGAR</name>
<evidence type="ECO:0000313" key="3">
    <source>
        <dbReference type="Proteomes" id="UP000054007"/>
    </source>
</evidence>
<organism evidence="2 3">
    <name type="scientific">Cylindrobasidium torrendii FP15055 ss-10</name>
    <dbReference type="NCBI Taxonomy" id="1314674"/>
    <lineage>
        <taxon>Eukaryota</taxon>
        <taxon>Fungi</taxon>
        <taxon>Dikarya</taxon>
        <taxon>Basidiomycota</taxon>
        <taxon>Agaricomycotina</taxon>
        <taxon>Agaricomycetes</taxon>
        <taxon>Agaricomycetidae</taxon>
        <taxon>Agaricales</taxon>
        <taxon>Marasmiineae</taxon>
        <taxon>Physalacriaceae</taxon>
        <taxon>Cylindrobasidium</taxon>
    </lineage>
</organism>
<reference evidence="2 3" key="1">
    <citation type="journal article" date="2015" name="Fungal Genet. Biol.">
        <title>Evolution of novel wood decay mechanisms in Agaricales revealed by the genome sequences of Fistulina hepatica and Cylindrobasidium torrendii.</title>
        <authorList>
            <person name="Floudas D."/>
            <person name="Held B.W."/>
            <person name="Riley R."/>
            <person name="Nagy L.G."/>
            <person name="Koehler G."/>
            <person name="Ransdell A.S."/>
            <person name="Younus H."/>
            <person name="Chow J."/>
            <person name="Chiniquy J."/>
            <person name="Lipzen A."/>
            <person name="Tritt A."/>
            <person name="Sun H."/>
            <person name="Haridas S."/>
            <person name="LaButti K."/>
            <person name="Ohm R.A."/>
            <person name="Kues U."/>
            <person name="Blanchette R.A."/>
            <person name="Grigoriev I.V."/>
            <person name="Minto R.E."/>
            <person name="Hibbett D.S."/>
        </authorList>
    </citation>
    <scope>NUCLEOTIDE SEQUENCE [LARGE SCALE GENOMIC DNA]</scope>
    <source>
        <strain evidence="2 3">FP15055 ss-10</strain>
    </source>
</reference>
<proteinExistence type="predicted"/>
<dbReference type="AlphaFoldDB" id="A0A0D7ASU7"/>
<gene>
    <name evidence="2" type="ORF">CYLTODRAFT_415544</name>
</gene>
<dbReference type="Proteomes" id="UP000054007">
    <property type="component" value="Unassembled WGS sequence"/>
</dbReference>
<evidence type="ECO:0000256" key="1">
    <source>
        <dbReference type="SAM" id="MobiDB-lite"/>
    </source>
</evidence>
<dbReference type="EMBL" id="KN880988">
    <property type="protein sequence ID" value="KIY61277.1"/>
    <property type="molecule type" value="Genomic_DNA"/>
</dbReference>
<keyword evidence="3" id="KW-1185">Reference proteome</keyword>
<feature type="region of interest" description="Disordered" evidence="1">
    <location>
        <begin position="59"/>
        <end position="109"/>
    </location>
</feature>
<feature type="compositionally biased region" description="Polar residues" evidence="1">
    <location>
        <begin position="82"/>
        <end position="96"/>
    </location>
</feature>
<evidence type="ECO:0000313" key="2">
    <source>
        <dbReference type="EMBL" id="KIY61277.1"/>
    </source>
</evidence>
<feature type="compositionally biased region" description="Polar residues" evidence="1">
    <location>
        <begin position="59"/>
        <end position="72"/>
    </location>
</feature>
<accession>A0A0D7ASU7</accession>